<comment type="catalytic activity">
    <reaction evidence="1">
        <text>S-ubiquitinyl-[E2 ubiquitin-conjugating enzyme]-L-cysteine + [acceptor protein]-L-lysine = [E2 ubiquitin-conjugating enzyme]-L-cysteine + N(6)-ubiquitinyl-[acceptor protein]-L-lysine.</text>
        <dbReference type="EC" id="2.3.2.27"/>
    </reaction>
</comment>
<keyword evidence="6" id="KW-1185">Reference proteome</keyword>
<dbReference type="PANTHER" id="PTHR45647">
    <property type="entry name" value="OS02G0152300 PROTEIN"/>
    <property type="match status" value="1"/>
</dbReference>
<feature type="transmembrane region" description="Helical" evidence="4">
    <location>
        <begin position="123"/>
        <end position="143"/>
    </location>
</feature>
<organism evidence="5 6">
    <name type="scientific">Populus alba x Populus x berolinensis</name>
    <dbReference type="NCBI Taxonomy" id="444605"/>
    <lineage>
        <taxon>Eukaryota</taxon>
        <taxon>Viridiplantae</taxon>
        <taxon>Streptophyta</taxon>
        <taxon>Embryophyta</taxon>
        <taxon>Tracheophyta</taxon>
        <taxon>Spermatophyta</taxon>
        <taxon>Magnoliopsida</taxon>
        <taxon>eudicotyledons</taxon>
        <taxon>Gunneridae</taxon>
        <taxon>Pentapetalae</taxon>
        <taxon>rosids</taxon>
        <taxon>fabids</taxon>
        <taxon>Malpighiales</taxon>
        <taxon>Salicaceae</taxon>
        <taxon>Saliceae</taxon>
        <taxon>Populus</taxon>
    </lineage>
</organism>
<accession>A0AAD6LS54</accession>
<dbReference type="PANTHER" id="PTHR45647:SF100">
    <property type="entry name" value="U-BOX DOMAIN-CONTAINING PROTEIN 33"/>
    <property type="match status" value="1"/>
</dbReference>
<evidence type="ECO:0000256" key="3">
    <source>
        <dbReference type="ARBA" id="ARBA00022786"/>
    </source>
</evidence>
<sequence>MVSHLPQQASPLRLVEFRMPGKMASGREIVEEPVARVIEEKIFVAVGKSVKECKSMFFWALQNSGGKRICIIHVHQPAQMIPFMGTKFPASKLQEQEVRAYQEIERQDMLKMLDAYLFLCRKMGVKLLFCFFFYICYVIGLLLKRVSKLWKSMF</sequence>
<dbReference type="InterPro" id="IPR051348">
    <property type="entry name" value="U-box_ubiquitin_ligases"/>
</dbReference>
<reference evidence="5" key="1">
    <citation type="journal article" date="2023" name="Mol. Ecol. Resour.">
        <title>Chromosome-level genome assembly of a triploid poplar Populus alba 'Berolinensis'.</title>
        <authorList>
            <person name="Chen S."/>
            <person name="Yu Y."/>
            <person name="Wang X."/>
            <person name="Wang S."/>
            <person name="Zhang T."/>
            <person name="Zhou Y."/>
            <person name="He R."/>
            <person name="Meng N."/>
            <person name="Wang Y."/>
            <person name="Liu W."/>
            <person name="Liu Z."/>
            <person name="Liu J."/>
            <person name="Guo Q."/>
            <person name="Huang H."/>
            <person name="Sederoff R.R."/>
            <person name="Wang G."/>
            <person name="Qu G."/>
            <person name="Chen S."/>
        </authorList>
    </citation>
    <scope>NUCLEOTIDE SEQUENCE</scope>
    <source>
        <strain evidence="5">SC-2020</strain>
    </source>
</reference>
<keyword evidence="4" id="KW-1133">Transmembrane helix</keyword>
<comment type="caution">
    <text evidence="5">The sequence shown here is derived from an EMBL/GenBank/DDBJ whole genome shotgun (WGS) entry which is preliminary data.</text>
</comment>
<evidence type="ECO:0000256" key="4">
    <source>
        <dbReference type="SAM" id="Phobius"/>
    </source>
</evidence>
<evidence type="ECO:0000313" key="5">
    <source>
        <dbReference type="EMBL" id="KAJ6972334.1"/>
    </source>
</evidence>
<evidence type="ECO:0000256" key="1">
    <source>
        <dbReference type="ARBA" id="ARBA00000900"/>
    </source>
</evidence>
<evidence type="ECO:0000256" key="2">
    <source>
        <dbReference type="ARBA" id="ARBA00012483"/>
    </source>
</evidence>
<name>A0AAD6LS54_9ROSI</name>
<evidence type="ECO:0000313" key="6">
    <source>
        <dbReference type="Proteomes" id="UP001164929"/>
    </source>
</evidence>
<dbReference type="EMBL" id="JAQIZT010000014">
    <property type="protein sequence ID" value="KAJ6972334.1"/>
    <property type="molecule type" value="Genomic_DNA"/>
</dbReference>
<proteinExistence type="predicted"/>
<dbReference type="GO" id="GO:0061630">
    <property type="term" value="F:ubiquitin protein ligase activity"/>
    <property type="evidence" value="ECO:0007669"/>
    <property type="project" value="UniProtKB-EC"/>
</dbReference>
<dbReference type="Proteomes" id="UP001164929">
    <property type="component" value="Chromosome 14"/>
</dbReference>
<dbReference type="AlphaFoldDB" id="A0AAD6LS54"/>
<protein>
    <recommendedName>
        <fullName evidence="2">RING-type E3 ubiquitin transferase</fullName>
        <ecNumber evidence="2">2.3.2.27</ecNumber>
    </recommendedName>
</protein>
<keyword evidence="4" id="KW-0812">Transmembrane</keyword>
<dbReference type="EC" id="2.3.2.27" evidence="2"/>
<keyword evidence="3" id="KW-0833">Ubl conjugation pathway</keyword>
<keyword evidence="4" id="KW-0472">Membrane</keyword>
<gene>
    <name evidence="5" type="ORF">NC653_032802</name>
</gene>